<evidence type="ECO:0000259" key="1">
    <source>
        <dbReference type="Pfam" id="PF06527"/>
    </source>
</evidence>
<evidence type="ECO:0000313" key="2">
    <source>
        <dbReference type="EMBL" id="MBD3586009.1"/>
    </source>
</evidence>
<dbReference type="EMBL" id="JABBXD010000004">
    <property type="protein sequence ID" value="MBD3586009.1"/>
    <property type="molecule type" value="Genomic_DNA"/>
</dbReference>
<keyword evidence="3" id="KW-1185">Reference proteome</keyword>
<evidence type="ECO:0000313" key="3">
    <source>
        <dbReference type="Proteomes" id="UP000624419"/>
    </source>
</evidence>
<dbReference type="Proteomes" id="UP000624419">
    <property type="component" value="Unassembled WGS sequence"/>
</dbReference>
<comment type="caution">
    <text evidence="2">The sequence shown here is derived from an EMBL/GenBank/DDBJ whole genome shotgun (WGS) entry which is preliminary data.</text>
</comment>
<dbReference type="InterPro" id="IPR009492">
    <property type="entry name" value="TniQ"/>
</dbReference>
<name>A0ABR8LPH7_9ALTE</name>
<feature type="domain" description="TniQ" evidence="1">
    <location>
        <begin position="5"/>
        <end position="134"/>
    </location>
</feature>
<accession>A0ABR8LPH7</accession>
<gene>
    <name evidence="2" type="ORF">HHX48_09695</name>
</gene>
<protein>
    <recommendedName>
        <fullName evidence="1">TniQ domain-containing protein</fullName>
    </recommendedName>
</protein>
<dbReference type="Pfam" id="PF06527">
    <property type="entry name" value="TniQ"/>
    <property type="match status" value="1"/>
</dbReference>
<reference evidence="2 3" key="1">
    <citation type="submission" date="2020-04" db="EMBL/GenBank/DDBJ databases">
        <title>Salinimonas sp. HHU 13199.</title>
        <authorList>
            <person name="Cui X."/>
            <person name="Zhang D."/>
        </authorList>
    </citation>
    <scope>NUCLEOTIDE SEQUENCE [LARGE SCALE GENOMIC DNA]</scope>
    <source>
        <strain evidence="2 3">HHU 13199</strain>
    </source>
</reference>
<proteinExistence type="predicted"/>
<sequence length="592" mass="67424">MRFLIRPFPKRNEHLLAFMMRVSWLNHMRCLQDLLFSCELDTLNCRIAHRKLVTGAFDVDVLAHNLQLDVSLLEDNTVNIAAVKTLAFNQEFPTDMLDFSHPKLCRQCFEEMGYIPFSSAMVPMTVCPKHGCDLTRCWHSGTQLSWGEHDIWSKLVKEPDDCSTASEDAIELSLLIVRLSSGIPNTTLPQPIHLLSLFDLMLLLRFIVKFDPRISGSSRPRHAPKDAWEQAFSLLKEWPASVFPLFLHSETRIIHTHTGHGVRASFRDIYDELYAGPYRNTYAYSCLQKAFEAFIQRPDSTTPLWSPNHKLLPSECIQNMSCKQAMQLLGLREKGLERLIKLGLLSDVSETQSGVRLLRKANVLKFAAEQYHYINLCDLCNIMELSRSSVVQLVKEGLLPSVAQPDDEHRDWLFDTRHISRFIQGLSKGGCRVINNKSVLPHAPMRSLHFKGKSTAVVVSDMLAGKVKFAFYPDKNRPLSLNQFHPLITDEPDFSHLGYLMPKQVTRLLGVNLNAVYDLAKRNYLDSQMIKLPSHSRKICLITAESINAFKAKYVLKPRKRDNLVCISGPKIDGALLNIYRHVHVSEGNNHG</sequence>
<dbReference type="RefSeq" id="WP_191024580.1">
    <property type="nucleotide sequence ID" value="NZ_JABBXD010000004.1"/>
</dbReference>
<organism evidence="2 3">
    <name type="scientific">Salinimonas profundi</name>
    <dbReference type="NCBI Taxonomy" id="2729140"/>
    <lineage>
        <taxon>Bacteria</taxon>
        <taxon>Pseudomonadati</taxon>
        <taxon>Pseudomonadota</taxon>
        <taxon>Gammaproteobacteria</taxon>
        <taxon>Alteromonadales</taxon>
        <taxon>Alteromonadaceae</taxon>
        <taxon>Alteromonas/Salinimonas group</taxon>
        <taxon>Salinimonas</taxon>
    </lineage>
</organism>